<organism evidence="1 2">
    <name type="scientific">Cymbomonas tetramitiformis</name>
    <dbReference type="NCBI Taxonomy" id="36881"/>
    <lineage>
        <taxon>Eukaryota</taxon>
        <taxon>Viridiplantae</taxon>
        <taxon>Chlorophyta</taxon>
        <taxon>Pyramimonadophyceae</taxon>
        <taxon>Pyramimonadales</taxon>
        <taxon>Pyramimonadaceae</taxon>
        <taxon>Cymbomonas</taxon>
    </lineage>
</organism>
<evidence type="ECO:0000313" key="1">
    <source>
        <dbReference type="EMBL" id="KAK3269053.1"/>
    </source>
</evidence>
<proteinExistence type="predicted"/>
<accession>A0AAE0G031</accession>
<protein>
    <submittedName>
        <fullName evidence="1">Uncharacterized protein</fullName>
    </submittedName>
</protein>
<evidence type="ECO:0000313" key="2">
    <source>
        <dbReference type="Proteomes" id="UP001190700"/>
    </source>
</evidence>
<gene>
    <name evidence="1" type="ORF">CYMTET_22478</name>
</gene>
<sequence length="390" mass="43592">MFCRKVFNGTPDRICAHVAGSKGVGIDKCPGIQAHPGEPDESVATRKQQFKDARSRCIAFKKERDAEREETSIVTALDTSKQQQADADLAMAFYEADIPFHVLEHPSVKVALRSVAAVGSSYTAPGRNAVGDTLLDSAHSKVATEIAEQRLPLRKFGTTVVSDGATDISKRPILNLLNVSPALVKFIKALNCEGKVKDKEFIADFVCVFIESHEDPYSIVQPHVSDLELEDFVKKIPFFKMVVQNAHSTVRKFDNCVPWEDGEYSWEDMQQEIISVHRHRWDYGFTCLQGTGYLLDPEYVDMDQHMDEETMAAFRTFVEKTFYYGKEPTADASQEVKDSYAERCKVQLGKRADAELELMTYKNTLGVFARPVTSLVECQENVRGGLLGGA</sequence>
<comment type="caution">
    <text evidence="1">The sequence shown here is derived from an EMBL/GenBank/DDBJ whole genome shotgun (WGS) entry which is preliminary data.</text>
</comment>
<name>A0AAE0G031_9CHLO</name>
<keyword evidence="2" id="KW-1185">Reference proteome</keyword>
<dbReference type="EMBL" id="LGRX02011329">
    <property type="protein sequence ID" value="KAK3269053.1"/>
    <property type="molecule type" value="Genomic_DNA"/>
</dbReference>
<reference evidence="1 2" key="1">
    <citation type="journal article" date="2015" name="Genome Biol. Evol.">
        <title>Comparative Genomics of a Bacterivorous Green Alga Reveals Evolutionary Causalities and Consequences of Phago-Mixotrophic Mode of Nutrition.</title>
        <authorList>
            <person name="Burns J.A."/>
            <person name="Paasch A."/>
            <person name="Narechania A."/>
            <person name="Kim E."/>
        </authorList>
    </citation>
    <scope>NUCLEOTIDE SEQUENCE [LARGE SCALE GENOMIC DNA]</scope>
    <source>
        <strain evidence="1 2">PLY_AMNH</strain>
    </source>
</reference>
<dbReference type="AlphaFoldDB" id="A0AAE0G031"/>
<dbReference type="Proteomes" id="UP001190700">
    <property type="component" value="Unassembled WGS sequence"/>
</dbReference>